<evidence type="ECO:0000313" key="2">
    <source>
        <dbReference type="Proteomes" id="UP001148629"/>
    </source>
</evidence>
<reference evidence="1" key="1">
    <citation type="submission" date="2022-08" db="EMBL/GenBank/DDBJ databases">
        <title>Genome Sequence of Fusarium decemcellulare.</title>
        <authorList>
            <person name="Buettner E."/>
        </authorList>
    </citation>
    <scope>NUCLEOTIDE SEQUENCE</scope>
    <source>
        <strain evidence="1">Babe19</strain>
    </source>
</reference>
<comment type="caution">
    <text evidence="1">The sequence shown here is derived from an EMBL/GenBank/DDBJ whole genome shotgun (WGS) entry which is preliminary data.</text>
</comment>
<organism evidence="1 2">
    <name type="scientific">Fusarium decemcellulare</name>
    <dbReference type="NCBI Taxonomy" id="57161"/>
    <lineage>
        <taxon>Eukaryota</taxon>
        <taxon>Fungi</taxon>
        <taxon>Dikarya</taxon>
        <taxon>Ascomycota</taxon>
        <taxon>Pezizomycotina</taxon>
        <taxon>Sordariomycetes</taxon>
        <taxon>Hypocreomycetidae</taxon>
        <taxon>Hypocreales</taxon>
        <taxon>Nectriaceae</taxon>
        <taxon>Fusarium</taxon>
        <taxon>Fusarium decemcellulare species complex</taxon>
    </lineage>
</organism>
<gene>
    <name evidence="1" type="ORF">NM208_g1506</name>
</gene>
<name>A0ACC1SW29_9HYPO</name>
<protein>
    <submittedName>
        <fullName evidence="1">Uncharacterized protein</fullName>
    </submittedName>
</protein>
<dbReference type="EMBL" id="JANRMS010000079">
    <property type="protein sequence ID" value="KAJ3547444.1"/>
    <property type="molecule type" value="Genomic_DNA"/>
</dbReference>
<sequence length="261" mass="28920">MSDYGLDTWYTGDNPEVEDGTLWPKELLPQDVQNSRIMSFGYDSSITHSDTAEVTQGSLDNEARSLCSLLQEQRSSPEASCRPIIFVAHSLGGLVCAKVVILGERNANGDGVEAVAKRVKGLIFLDQNTLKILKEESRDLQELGAAFPEVIRKHNSTQDKIHIVFFFETLDTHGTRIVEQRSASYPGIGEILPIRGHHISICKFDSRDDDGYKAVKAKILQMIRGEIQDNCDNRGGVVFNNYDRVINQAAGDIHIGSQTNS</sequence>
<accession>A0ACC1SW29</accession>
<dbReference type="Proteomes" id="UP001148629">
    <property type="component" value="Unassembled WGS sequence"/>
</dbReference>
<proteinExistence type="predicted"/>
<keyword evidence="2" id="KW-1185">Reference proteome</keyword>
<evidence type="ECO:0000313" key="1">
    <source>
        <dbReference type="EMBL" id="KAJ3547444.1"/>
    </source>
</evidence>